<evidence type="ECO:0000313" key="5">
    <source>
        <dbReference type="EMBL" id="MFH4975579.1"/>
    </source>
</evidence>
<evidence type="ECO:0000256" key="3">
    <source>
        <dbReference type="SAM" id="MobiDB-lite"/>
    </source>
</evidence>
<gene>
    <name evidence="5" type="ORF">AB6A40_002288</name>
</gene>
<feature type="compositionally biased region" description="Gly residues" evidence="3">
    <location>
        <begin position="162"/>
        <end position="188"/>
    </location>
</feature>
<dbReference type="SMART" id="SM00360">
    <property type="entry name" value="RRM"/>
    <property type="match status" value="1"/>
</dbReference>
<reference evidence="5 6" key="1">
    <citation type="submission" date="2024-08" db="EMBL/GenBank/DDBJ databases">
        <title>Gnathostoma spinigerum genome.</title>
        <authorList>
            <person name="Gonzalez-Bertolin B."/>
            <person name="Monzon S."/>
            <person name="Zaballos A."/>
            <person name="Jimenez P."/>
            <person name="Dekumyoy P."/>
            <person name="Varona S."/>
            <person name="Cuesta I."/>
            <person name="Sumanam S."/>
            <person name="Adisakwattana P."/>
            <person name="Gasser R.B."/>
            <person name="Hernandez-Gonzalez A."/>
            <person name="Young N.D."/>
            <person name="Perteguer M.J."/>
        </authorList>
    </citation>
    <scope>NUCLEOTIDE SEQUENCE [LARGE SCALE GENOMIC DNA]</scope>
    <source>
        <strain evidence="5">AL3</strain>
        <tissue evidence="5">Liver</tissue>
    </source>
</reference>
<dbReference type="PANTHER" id="PTHR23236:SF11">
    <property type="entry name" value="EUKARYOTIC TRANSLATION INITIATION FACTOR 4H"/>
    <property type="match status" value="1"/>
</dbReference>
<evidence type="ECO:0000259" key="4">
    <source>
        <dbReference type="PROSITE" id="PS50102"/>
    </source>
</evidence>
<evidence type="ECO:0000313" key="6">
    <source>
        <dbReference type="Proteomes" id="UP001608902"/>
    </source>
</evidence>
<dbReference type="Gene3D" id="3.30.70.330">
    <property type="match status" value="1"/>
</dbReference>
<feature type="domain" description="RRM" evidence="4">
    <location>
        <begin position="80"/>
        <end position="156"/>
    </location>
</feature>
<comment type="caution">
    <text evidence="5">The sequence shown here is derived from an EMBL/GenBank/DDBJ whole genome shotgun (WGS) entry which is preliminary data.</text>
</comment>
<accession>A0ABD6EBR1</accession>
<dbReference type="Pfam" id="PF00076">
    <property type="entry name" value="RRM_1"/>
    <property type="match status" value="1"/>
</dbReference>
<name>A0ABD6EBR1_9BILA</name>
<protein>
    <recommendedName>
        <fullName evidence="4">RRM domain-containing protein</fullName>
    </recommendedName>
</protein>
<feature type="compositionally biased region" description="Basic and acidic residues" evidence="3">
    <location>
        <begin position="189"/>
        <end position="210"/>
    </location>
</feature>
<dbReference type="Proteomes" id="UP001608902">
    <property type="component" value="Unassembled WGS sequence"/>
</dbReference>
<dbReference type="PANTHER" id="PTHR23236">
    <property type="entry name" value="EUKARYOTIC TRANSLATION INITIATION FACTOR 4B/4H"/>
    <property type="match status" value="1"/>
</dbReference>
<organism evidence="5 6">
    <name type="scientific">Gnathostoma spinigerum</name>
    <dbReference type="NCBI Taxonomy" id="75299"/>
    <lineage>
        <taxon>Eukaryota</taxon>
        <taxon>Metazoa</taxon>
        <taxon>Ecdysozoa</taxon>
        <taxon>Nematoda</taxon>
        <taxon>Chromadorea</taxon>
        <taxon>Rhabditida</taxon>
        <taxon>Spirurina</taxon>
        <taxon>Gnathostomatomorpha</taxon>
        <taxon>Gnathostomatoidea</taxon>
        <taxon>Gnathostomatidae</taxon>
        <taxon>Gnathostoma</taxon>
    </lineage>
</organism>
<evidence type="ECO:0000256" key="2">
    <source>
        <dbReference type="PROSITE-ProRule" id="PRU00176"/>
    </source>
</evidence>
<feature type="compositionally biased region" description="Basic and acidic residues" evidence="3">
    <location>
        <begin position="249"/>
        <end position="267"/>
    </location>
</feature>
<proteinExistence type="predicted"/>
<dbReference type="EMBL" id="JBGFUD010000994">
    <property type="protein sequence ID" value="MFH4975579.1"/>
    <property type="molecule type" value="Genomic_DNA"/>
</dbReference>
<feature type="region of interest" description="Disordered" evidence="3">
    <location>
        <begin position="157"/>
        <end position="277"/>
    </location>
</feature>
<dbReference type="PROSITE" id="PS50102">
    <property type="entry name" value="RRM"/>
    <property type="match status" value="1"/>
</dbReference>
<dbReference type="GO" id="GO:0003723">
    <property type="term" value="F:RNA binding"/>
    <property type="evidence" value="ECO:0007669"/>
    <property type="project" value="UniProtKB-UniRule"/>
</dbReference>
<dbReference type="AlphaFoldDB" id="A0ABD6EBR1"/>
<dbReference type="InterPro" id="IPR035979">
    <property type="entry name" value="RBD_domain_sf"/>
</dbReference>
<dbReference type="InterPro" id="IPR000504">
    <property type="entry name" value="RRM_dom"/>
</dbReference>
<dbReference type="SUPFAM" id="SSF54928">
    <property type="entry name" value="RNA-binding domain, RBD"/>
    <property type="match status" value="1"/>
</dbReference>
<evidence type="ECO:0000256" key="1">
    <source>
        <dbReference type="ARBA" id="ARBA00022884"/>
    </source>
</evidence>
<keyword evidence="6" id="KW-1185">Reference proteome</keyword>
<sequence>MPFIYFSSVRFVSNCRSLCHQRFLSLFSLTIKIRHSTFTEGLLRLLPAAQRRLLSLLENLISAMSHRRVQRKPVPDEPPFKVFVGNLPSDCIEGDIDAIFKGLSIREARLIRDHETDEFRGYAYVEFRTKEEMEKALELNGIEYDNKVLRIDVADAPKNRGARGGSYGPRGGFGGRVGSRGGGGFGRGGRGEHGGGGYDDRRMGARREGAYDYEGSSEGGQSSRTLDDVPPAPTNDPNRRRLHLLPRTQDPKVLEELRMKEEEETKRRQAHIFGLKD</sequence>
<keyword evidence="1 2" id="KW-0694">RNA-binding</keyword>
<dbReference type="InterPro" id="IPR012677">
    <property type="entry name" value="Nucleotide-bd_a/b_plait_sf"/>
</dbReference>